<dbReference type="Pfam" id="PF12902">
    <property type="entry name" value="Ferritin-like"/>
    <property type="match status" value="1"/>
</dbReference>
<gene>
    <name evidence="2" type="ORF">I8748_02645</name>
</gene>
<reference evidence="2 3" key="1">
    <citation type="journal article" date="2021" name="Int. J. Syst. Evol. Microbiol.">
        <title>Amazonocrinis nigriterrae gen. nov., sp. nov., Atlanticothrix silvestris gen. nov., sp. nov. and Dendronalium phyllosphericum gen. nov., sp. nov., nostocacean cyanobacteria from Brazilian environments.</title>
        <authorList>
            <person name="Alvarenga D.O."/>
            <person name="Andreote A.P.D."/>
            <person name="Branco L.H.Z."/>
            <person name="Delbaje E."/>
            <person name="Cruz R.B."/>
            <person name="Varani A.M."/>
            <person name="Fiore M.F."/>
        </authorList>
    </citation>
    <scope>NUCLEOTIDE SEQUENCE [LARGE SCALE GENOMIC DNA]</scope>
    <source>
        <strain evidence="2 3">CENA67</strain>
    </source>
</reference>
<proteinExistence type="predicted"/>
<dbReference type="AlphaFoldDB" id="A0A8J7HRR3"/>
<name>A0A8J7HRR3_9NOST</name>
<accession>A0A8J7HRR3</accession>
<dbReference type="InterPro" id="IPR012347">
    <property type="entry name" value="Ferritin-like"/>
</dbReference>
<evidence type="ECO:0000313" key="3">
    <source>
        <dbReference type="Proteomes" id="UP000632766"/>
    </source>
</evidence>
<dbReference type="RefSeq" id="WP_198123113.1">
    <property type="nucleotide sequence ID" value="NZ_JAECZC010000002.1"/>
</dbReference>
<keyword evidence="3" id="KW-1185">Reference proteome</keyword>
<sequence>MLGGKEISQIYRPPAPDNANPYKNPEVLAAKLYDLAGLEHVLCLEYLYALYSLVAPEEADVNIWPTLRNDLTFVSHELLLVAVSEMRHLRWVNQLLWELDHAGLTTKAYGPALEVADRIPVGNGRTRPRQLRPLNRKALADFIAVEAPSGGIDGQYSRVLATLGQPQYPDTLYQLAGRIIADGMEHFSKFREIETVLRIYQDGSSANGARPAYLRNITPAPSDHPDAKEALDGYHRLLGYLKAAYAKGDMEDANNIVSARQEMINLQAIAKKLATQGFGIPFFEPHPSE</sequence>
<evidence type="ECO:0000259" key="1">
    <source>
        <dbReference type="Pfam" id="PF12902"/>
    </source>
</evidence>
<comment type="caution">
    <text evidence="2">The sequence shown here is derived from an EMBL/GenBank/DDBJ whole genome shotgun (WGS) entry which is preliminary data.</text>
</comment>
<dbReference type="Proteomes" id="UP000632766">
    <property type="component" value="Unassembled WGS sequence"/>
</dbReference>
<evidence type="ECO:0000313" key="2">
    <source>
        <dbReference type="EMBL" id="MBH8561089.1"/>
    </source>
</evidence>
<feature type="domain" description="Iminophenyl-pyruvate dimer synthase" evidence="1">
    <location>
        <begin position="37"/>
        <end position="149"/>
    </location>
</feature>
<dbReference type="Gene3D" id="1.20.1260.10">
    <property type="match status" value="1"/>
</dbReference>
<dbReference type="InterPro" id="IPR026820">
    <property type="entry name" value="VioB/RebD_dom"/>
</dbReference>
<organism evidence="2 3">
    <name type="scientific">Amazonocrinis nigriterrae CENA67</name>
    <dbReference type="NCBI Taxonomy" id="2794033"/>
    <lineage>
        <taxon>Bacteria</taxon>
        <taxon>Bacillati</taxon>
        <taxon>Cyanobacteriota</taxon>
        <taxon>Cyanophyceae</taxon>
        <taxon>Nostocales</taxon>
        <taxon>Nostocaceae</taxon>
        <taxon>Amazonocrinis</taxon>
        <taxon>Amazonocrinis nigriterrae</taxon>
    </lineage>
</organism>
<dbReference type="EMBL" id="JAECZC010000002">
    <property type="protein sequence ID" value="MBH8561089.1"/>
    <property type="molecule type" value="Genomic_DNA"/>
</dbReference>
<protein>
    <recommendedName>
        <fullName evidence="1">Iminophenyl-pyruvate dimer synthase domain-containing protein</fullName>
    </recommendedName>
</protein>